<protein>
    <submittedName>
        <fullName evidence="1">Uncharacterized protein</fullName>
    </submittedName>
</protein>
<feature type="non-terminal residue" evidence="1">
    <location>
        <position position="119"/>
    </location>
</feature>
<dbReference type="AlphaFoldDB" id="A0A6G0Z5V9"/>
<proteinExistence type="predicted"/>
<reference evidence="1 2" key="1">
    <citation type="submission" date="2019-08" db="EMBL/GenBank/DDBJ databases">
        <title>Whole genome of Aphis craccivora.</title>
        <authorList>
            <person name="Voronova N.V."/>
            <person name="Shulinski R.S."/>
            <person name="Bandarenka Y.V."/>
            <person name="Zhorov D.G."/>
            <person name="Warner D."/>
        </authorList>
    </citation>
    <scope>NUCLEOTIDE SEQUENCE [LARGE SCALE GENOMIC DNA]</scope>
    <source>
        <strain evidence="1">180601</strain>
        <tissue evidence="1">Whole Body</tissue>
    </source>
</reference>
<keyword evidence="2" id="KW-1185">Reference proteome</keyword>
<feature type="non-terminal residue" evidence="1">
    <location>
        <position position="1"/>
    </location>
</feature>
<accession>A0A6G0Z5V9</accession>
<evidence type="ECO:0000313" key="1">
    <source>
        <dbReference type="EMBL" id="KAF0765944.1"/>
    </source>
</evidence>
<sequence>TIFVGAITEAVILGLTSPTGAELAVVITQGVLATLDIPGVTAYVVVVAGRMLFGVTAKAGIVVLFLEIATDVTGDFSRRAFFSGGSFDNDLLFLLLSPSSIGTYCPSSDSCIGISKPVT</sequence>
<comment type="caution">
    <text evidence="1">The sequence shown here is derived from an EMBL/GenBank/DDBJ whole genome shotgun (WGS) entry which is preliminary data.</text>
</comment>
<evidence type="ECO:0000313" key="2">
    <source>
        <dbReference type="Proteomes" id="UP000478052"/>
    </source>
</evidence>
<organism evidence="1 2">
    <name type="scientific">Aphis craccivora</name>
    <name type="common">Cowpea aphid</name>
    <dbReference type="NCBI Taxonomy" id="307492"/>
    <lineage>
        <taxon>Eukaryota</taxon>
        <taxon>Metazoa</taxon>
        <taxon>Ecdysozoa</taxon>
        <taxon>Arthropoda</taxon>
        <taxon>Hexapoda</taxon>
        <taxon>Insecta</taxon>
        <taxon>Pterygota</taxon>
        <taxon>Neoptera</taxon>
        <taxon>Paraneoptera</taxon>
        <taxon>Hemiptera</taxon>
        <taxon>Sternorrhyncha</taxon>
        <taxon>Aphidomorpha</taxon>
        <taxon>Aphidoidea</taxon>
        <taxon>Aphididae</taxon>
        <taxon>Aphidini</taxon>
        <taxon>Aphis</taxon>
        <taxon>Aphis</taxon>
    </lineage>
</organism>
<name>A0A6G0Z5V9_APHCR</name>
<dbReference type="EMBL" id="VUJU01001295">
    <property type="protein sequence ID" value="KAF0765944.1"/>
    <property type="molecule type" value="Genomic_DNA"/>
</dbReference>
<dbReference type="Proteomes" id="UP000478052">
    <property type="component" value="Unassembled WGS sequence"/>
</dbReference>
<gene>
    <name evidence="1" type="ORF">FWK35_00003086</name>
</gene>